<comment type="caution">
    <text evidence="1">The sequence shown here is derived from an EMBL/GenBank/DDBJ whole genome shotgun (WGS) entry which is preliminary data.</text>
</comment>
<proteinExistence type="predicted"/>
<organism evidence="1 2">
    <name type="scientific">Pseudotamlana agarivorans</name>
    <dbReference type="NCBI Taxonomy" id="481183"/>
    <lineage>
        <taxon>Bacteria</taxon>
        <taxon>Pseudomonadati</taxon>
        <taxon>Bacteroidota</taxon>
        <taxon>Flavobacteriia</taxon>
        <taxon>Flavobacteriales</taxon>
        <taxon>Flavobacteriaceae</taxon>
        <taxon>Pseudotamlana</taxon>
    </lineage>
</organism>
<sequence length="276" mass="29584">MKNLSFWKYALLGLSMVMLFSCDTDDDNNSDVNVYFVDSALNMVEGDTEATNIPIQVFTKGDLQDNLQITYTIEGDGADRVSDESGGVITFEKGYESYRGYITLLTLNNDDGDGDAELSISLSSSNPNIIFGLGPDNDNNTLVVTVIDDECTNQTDVFEGTLINNATYGSETSITATLSGDVLTINGDFIGYSALSDATVGITLTPSSPGASDGIVVLNAGEVGTDSDGYDYYLAPNGEGTYDACIGYIEFSFYVYYGSPGSWSYWYGSSNVITIP</sequence>
<accession>A0ACC5U4Q5</accession>
<evidence type="ECO:0000313" key="2">
    <source>
        <dbReference type="Proteomes" id="UP001647509"/>
    </source>
</evidence>
<dbReference type="Proteomes" id="UP001647509">
    <property type="component" value="Unassembled WGS sequence"/>
</dbReference>
<reference evidence="1" key="1">
    <citation type="submission" date="2021-05" db="EMBL/GenBank/DDBJ databases">
        <title>Draft genomes of bacteria isolated from model marine particles.</title>
        <authorList>
            <person name="Datta M.S."/>
            <person name="Schwartzman J.A."/>
            <person name="Enke T.N."/>
            <person name="Saavedra J."/>
            <person name="Cermak N."/>
            <person name="Cordero O.X."/>
        </authorList>
    </citation>
    <scope>NUCLEOTIDE SEQUENCE</scope>
    <source>
        <strain evidence="1">I2M19</strain>
    </source>
</reference>
<dbReference type="EMBL" id="JAHKPD010000005">
    <property type="protein sequence ID" value="MBU2949307.1"/>
    <property type="molecule type" value="Genomic_DNA"/>
</dbReference>
<gene>
    <name evidence="1" type="ORF">KO493_01170</name>
</gene>
<keyword evidence="2" id="KW-1185">Reference proteome</keyword>
<evidence type="ECO:0000313" key="1">
    <source>
        <dbReference type="EMBL" id="MBU2949307.1"/>
    </source>
</evidence>
<name>A0ACC5U4Q5_9FLAO</name>
<protein>
    <submittedName>
        <fullName evidence="1">Uncharacterized protein</fullName>
    </submittedName>
</protein>